<sequence length="537" mass="61379">MTSRTRLEVPTSTNGHDSRAESPSLRKMPPPTPAPRYRHAAPSGPWPWMDFSVDVADIPALSPIDGTWKGYPQSIFPNWTPDQVERSEMLTRCSKLGDCIIYNVDVKNDGKFADPNHISVNDCDEDELWMLMQNRGADDVRVQALFVENMSLPVMRILGTRYNIEPFFFSSSMNWIPSHYQEDPDYEGDHITIILPFIRVATDPEPSPAILNVIDTQRPLRLSSTGKMLVNDLLAVHMVRRRDSSTIISYHPDANFGGTSARQLHSIVHRAGRSIYWGKIFSASKDPTFLLLAILWYALYAWDEAFEIMYKQLTWLEEKVLKSPNDATHHTNELHVLQAHLLHHVSLLEEFHNSVQFVHDTANPALTSLYNPDRLKDSNRLLAKECRNLLSETEKLQRRRDTQSHRLSNVMNLAFATVNIEDSKQMRKLTEAAVADSTEMKILTGTAVRDSAAMKQVAYLTMLFLPASFTAGVFGMSMSMMQSESMGRFLITAITLTLITAWLIVALQSDSPFHDHGERHQPFWTRRLWWPLIYLRR</sequence>
<comment type="caution">
    <text evidence="1">The sequence shown here is derived from an EMBL/GenBank/DDBJ whole genome shotgun (WGS) entry which is preliminary data.</text>
</comment>
<organism evidence="1 2">
    <name type="scientific">Hygrophoropsis aurantiaca</name>
    <dbReference type="NCBI Taxonomy" id="72124"/>
    <lineage>
        <taxon>Eukaryota</taxon>
        <taxon>Fungi</taxon>
        <taxon>Dikarya</taxon>
        <taxon>Basidiomycota</taxon>
        <taxon>Agaricomycotina</taxon>
        <taxon>Agaricomycetes</taxon>
        <taxon>Agaricomycetidae</taxon>
        <taxon>Boletales</taxon>
        <taxon>Coniophorineae</taxon>
        <taxon>Hygrophoropsidaceae</taxon>
        <taxon>Hygrophoropsis</taxon>
    </lineage>
</organism>
<accession>A0ACB7ZYC8</accession>
<proteinExistence type="predicted"/>
<reference evidence="1" key="1">
    <citation type="journal article" date="2021" name="New Phytol.">
        <title>Evolutionary innovations through gain and loss of genes in the ectomycorrhizal Boletales.</title>
        <authorList>
            <person name="Wu G."/>
            <person name="Miyauchi S."/>
            <person name="Morin E."/>
            <person name="Kuo A."/>
            <person name="Drula E."/>
            <person name="Varga T."/>
            <person name="Kohler A."/>
            <person name="Feng B."/>
            <person name="Cao Y."/>
            <person name="Lipzen A."/>
            <person name="Daum C."/>
            <person name="Hundley H."/>
            <person name="Pangilinan J."/>
            <person name="Johnson J."/>
            <person name="Barry K."/>
            <person name="LaButti K."/>
            <person name="Ng V."/>
            <person name="Ahrendt S."/>
            <person name="Min B."/>
            <person name="Choi I.G."/>
            <person name="Park H."/>
            <person name="Plett J.M."/>
            <person name="Magnuson J."/>
            <person name="Spatafora J.W."/>
            <person name="Nagy L.G."/>
            <person name="Henrissat B."/>
            <person name="Grigoriev I.V."/>
            <person name="Yang Z.L."/>
            <person name="Xu J."/>
            <person name="Martin F.M."/>
        </authorList>
    </citation>
    <scope>NUCLEOTIDE SEQUENCE</scope>
    <source>
        <strain evidence="1">ATCC 28755</strain>
    </source>
</reference>
<protein>
    <submittedName>
        <fullName evidence="1">Uncharacterized protein</fullName>
    </submittedName>
</protein>
<dbReference type="EMBL" id="MU268135">
    <property type="protein sequence ID" value="KAH7905719.1"/>
    <property type="molecule type" value="Genomic_DNA"/>
</dbReference>
<gene>
    <name evidence="1" type="ORF">BJ138DRAFT_1164230</name>
</gene>
<keyword evidence="2" id="KW-1185">Reference proteome</keyword>
<name>A0ACB7ZYC8_9AGAM</name>
<feature type="non-terminal residue" evidence="1">
    <location>
        <position position="537"/>
    </location>
</feature>
<evidence type="ECO:0000313" key="2">
    <source>
        <dbReference type="Proteomes" id="UP000790377"/>
    </source>
</evidence>
<evidence type="ECO:0000313" key="1">
    <source>
        <dbReference type="EMBL" id="KAH7905719.1"/>
    </source>
</evidence>
<dbReference type="Proteomes" id="UP000790377">
    <property type="component" value="Unassembled WGS sequence"/>
</dbReference>